<dbReference type="AlphaFoldDB" id="A0A0C3EMJ7"/>
<feature type="transmembrane region" description="Helical" evidence="1">
    <location>
        <begin position="43"/>
        <end position="63"/>
    </location>
</feature>
<keyword evidence="1" id="KW-0472">Membrane</keyword>
<protein>
    <recommendedName>
        <fullName evidence="2">DUF6533 domain-containing protein</fullName>
    </recommendedName>
</protein>
<evidence type="ECO:0000256" key="1">
    <source>
        <dbReference type="SAM" id="Phobius"/>
    </source>
</evidence>
<gene>
    <name evidence="3" type="ORF">PILCRDRAFT_718853</name>
</gene>
<dbReference type="InterPro" id="IPR045340">
    <property type="entry name" value="DUF6533"/>
</dbReference>
<evidence type="ECO:0000259" key="2">
    <source>
        <dbReference type="Pfam" id="PF20151"/>
    </source>
</evidence>
<sequence length="362" mass="40569">MPHTCLYLRSAPELRPLPSTLTSLFSSWKFAMDKVAVEEDATLVLYLHFIAISILYYDWALTLETEISNIWRRPVSASAIFFVFNRYLSVIGNAFATAFDLIPMSLQRFEIPRIIERGIPYIDVRCRRSCKILLLLRTWALYGRAVRILLFLMGFAALLLSVTSWSLVGQQRAFSTVIVGCHMEISGTTGIRIAMAWESLLAFDSLVFILTLIKTYNGRHRHDFTLLRRVNIVSLVLRDGAIYYAVMVLANLANLLTFYCAEPLLKGCLSSLASCLSVTMMSRLMLNLHSTASTGIFSTLPISDASNAVALTSGTPDPRFIYDTEFERGGKIPIGTVHASAEYIFREAGIEEVEMERRTGSG</sequence>
<feature type="transmembrane region" description="Helical" evidence="1">
    <location>
        <begin position="241"/>
        <end position="261"/>
    </location>
</feature>
<dbReference type="InParanoid" id="A0A0C3EMJ7"/>
<evidence type="ECO:0000313" key="4">
    <source>
        <dbReference type="Proteomes" id="UP000054166"/>
    </source>
</evidence>
<dbReference type="Pfam" id="PF20151">
    <property type="entry name" value="DUF6533"/>
    <property type="match status" value="1"/>
</dbReference>
<keyword evidence="4" id="KW-1185">Reference proteome</keyword>
<accession>A0A0C3EMJ7</accession>
<dbReference type="HOGENOM" id="CLU_035509_7_0_1"/>
<keyword evidence="1" id="KW-0812">Transmembrane</keyword>
<keyword evidence="1" id="KW-1133">Transmembrane helix</keyword>
<feature type="domain" description="DUF6533" evidence="2">
    <location>
        <begin position="46"/>
        <end position="90"/>
    </location>
</feature>
<name>A0A0C3EMJ7_PILCF</name>
<feature type="transmembrane region" description="Helical" evidence="1">
    <location>
        <begin position="145"/>
        <end position="168"/>
    </location>
</feature>
<feature type="transmembrane region" description="Helical" evidence="1">
    <location>
        <begin position="189"/>
        <end position="213"/>
    </location>
</feature>
<proteinExistence type="predicted"/>
<reference evidence="3 4" key="1">
    <citation type="submission" date="2014-04" db="EMBL/GenBank/DDBJ databases">
        <authorList>
            <consortium name="DOE Joint Genome Institute"/>
            <person name="Kuo A."/>
            <person name="Tarkka M."/>
            <person name="Buscot F."/>
            <person name="Kohler A."/>
            <person name="Nagy L.G."/>
            <person name="Floudas D."/>
            <person name="Copeland A."/>
            <person name="Barry K.W."/>
            <person name="Cichocki N."/>
            <person name="Veneault-Fourrey C."/>
            <person name="LaButti K."/>
            <person name="Lindquist E.A."/>
            <person name="Lipzen A."/>
            <person name="Lundell T."/>
            <person name="Morin E."/>
            <person name="Murat C."/>
            <person name="Sun H."/>
            <person name="Tunlid A."/>
            <person name="Henrissat B."/>
            <person name="Grigoriev I.V."/>
            <person name="Hibbett D.S."/>
            <person name="Martin F."/>
            <person name="Nordberg H.P."/>
            <person name="Cantor M.N."/>
            <person name="Hua S.X."/>
        </authorList>
    </citation>
    <scope>NUCLEOTIDE SEQUENCE [LARGE SCALE GENOMIC DNA]</scope>
    <source>
        <strain evidence="3 4">F 1598</strain>
    </source>
</reference>
<dbReference type="EMBL" id="KN833073">
    <property type="protein sequence ID" value="KIM73810.1"/>
    <property type="molecule type" value="Genomic_DNA"/>
</dbReference>
<dbReference type="OrthoDB" id="2686513at2759"/>
<dbReference type="STRING" id="765440.A0A0C3EMJ7"/>
<organism evidence="3 4">
    <name type="scientific">Piloderma croceum (strain F 1598)</name>
    <dbReference type="NCBI Taxonomy" id="765440"/>
    <lineage>
        <taxon>Eukaryota</taxon>
        <taxon>Fungi</taxon>
        <taxon>Dikarya</taxon>
        <taxon>Basidiomycota</taxon>
        <taxon>Agaricomycotina</taxon>
        <taxon>Agaricomycetes</taxon>
        <taxon>Agaricomycetidae</taxon>
        <taxon>Atheliales</taxon>
        <taxon>Atheliaceae</taxon>
        <taxon>Piloderma</taxon>
    </lineage>
</organism>
<evidence type="ECO:0000313" key="3">
    <source>
        <dbReference type="EMBL" id="KIM73810.1"/>
    </source>
</evidence>
<dbReference type="Proteomes" id="UP000054166">
    <property type="component" value="Unassembled WGS sequence"/>
</dbReference>
<reference evidence="4" key="2">
    <citation type="submission" date="2015-01" db="EMBL/GenBank/DDBJ databases">
        <title>Evolutionary Origins and Diversification of the Mycorrhizal Mutualists.</title>
        <authorList>
            <consortium name="DOE Joint Genome Institute"/>
            <consortium name="Mycorrhizal Genomics Consortium"/>
            <person name="Kohler A."/>
            <person name="Kuo A."/>
            <person name="Nagy L.G."/>
            <person name="Floudas D."/>
            <person name="Copeland A."/>
            <person name="Barry K.W."/>
            <person name="Cichocki N."/>
            <person name="Veneault-Fourrey C."/>
            <person name="LaButti K."/>
            <person name="Lindquist E.A."/>
            <person name="Lipzen A."/>
            <person name="Lundell T."/>
            <person name="Morin E."/>
            <person name="Murat C."/>
            <person name="Riley R."/>
            <person name="Ohm R."/>
            <person name="Sun H."/>
            <person name="Tunlid A."/>
            <person name="Henrissat B."/>
            <person name="Grigoriev I.V."/>
            <person name="Hibbett D.S."/>
            <person name="Martin F."/>
        </authorList>
    </citation>
    <scope>NUCLEOTIDE SEQUENCE [LARGE SCALE GENOMIC DNA]</scope>
    <source>
        <strain evidence="4">F 1598</strain>
    </source>
</reference>